<dbReference type="InterPro" id="IPR015421">
    <property type="entry name" value="PyrdxlP-dep_Trfase_major"/>
</dbReference>
<dbReference type="PANTHER" id="PTHR46658:SF1">
    <property type="entry name" value="CYS OR MET METABOLISM PYRIDOXAL-PHOSPHATE-DEPENDENT ENZYME"/>
    <property type="match status" value="1"/>
</dbReference>
<accession>D9SM48</accession>
<dbReference type="EMBL" id="CP002160">
    <property type="protein sequence ID" value="ADL51779.1"/>
    <property type="molecule type" value="Genomic_DNA"/>
</dbReference>
<dbReference type="InterPro" id="IPR015424">
    <property type="entry name" value="PyrdxlP-dep_Trfase"/>
</dbReference>
<dbReference type="OrthoDB" id="9764766at2"/>
<dbReference type="RefSeq" id="WP_010077000.1">
    <property type="nucleotide sequence ID" value="NC_014393.1"/>
</dbReference>
<dbReference type="AlphaFoldDB" id="D9SM48"/>
<evidence type="ECO:0000313" key="1">
    <source>
        <dbReference type="EMBL" id="ADL51779.1"/>
    </source>
</evidence>
<dbReference type="InterPro" id="IPR009651">
    <property type="entry name" value="Met_g_lyase_put"/>
</dbReference>
<dbReference type="STRING" id="573061.Clocel_2036"/>
<keyword evidence="2" id="KW-1185">Reference proteome</keyword>
<name>D9SM48_CLOC7</name>
<dbReference type="SUPFAM" id="SSF53383">
    <property type="entry name" value="PLP-dependent transferases"/>
    <property type="match status" value="1"/>
</dbReference>
<dbReference type="Gene3D" id="3.90.1150.60">
    <property type="entry name" value="Methioning gamme-lyase, C-terminal domain"/>
    <property type="match status" value="1"/>
</dbReference>
<dbReference type="KEGG" id="ccb:Clocel_2036"/>
<dbReference type="Pfam" id="PF06838">
    <property type="entry name" value="Met_gamma_lyase"/>
    <property type="match status" value="1"/>
</dbReference>
<organism evidence="1 2">
    <name type="scientific">Clostridium cellulovorans (strain ATCC 35296 / DSM 3052 / OCM 3 / 743B)</name>
    <dbReference type="NCBI Taxonomy" id="573061"/>
    <lineage>
        <taxon>Bacteria</taxon>
        <taxon>Bacillati</taxon>
        <taxon>Bacillota</taxon>
        <taxon>Clostridia</taxon>
        <taxon>Eubacteriales</taxon>
        <taxon>Clostridiaceae</taxon>
        <taxon>Clostridium</taxon>
    </lineage>
</organism>
<reference evidence="1 2" key="1">
    <citation type="submission" date="2010-08" db="EMBL/GenBank/DDBJ databases">
        <title>Complete sequence of Clostridium cellulovorans 743B.</title>
        <authorList>
            <consortium name="US DOE Joint Genome Institute"/>
            <person name="Lucas S."/>
            <person name="Copeland A."/>
            <person name="Lapidus A."/>
            <person name="Cheng J.-F."/>
            <person name="Bruce D."/>
            <person name="Goodwin L."/>
            <person name="Pitluck S."/>
            <person name="Chertkov O."/>
            <person name="Detter J.C."/>
            <person name="Han C."/>
            <person name="Tapia R."/>
            <person name="Land M."/>
            <person name="Hauser L."/>
            <person name="Chang Y.-J."/>
            <person name="Jeffries C."/>
            <person name="Kyrpides N."/>
            <person name="Ivanova N."/>
            <person name="Mikhailova N."/>
            <person name="Hemme C.L."/>
            <person name="Woyke T."/>
        </authorList>
    </citation>
    <scope>NUCLEOTIDE SEQUENCE [LARGE SCALE GENOMIC DNA]</scope>
    <source>
        <strain evidence="2">ATCC 35296 / DSM 3052 / OCM 3 / 743B</strain>
    </source>
</reference>
<dbReference type="Gene3D" id="3.40.640.10">
    <property type="entry name" value="Type I PLP-dependent aspartate aminotransferase-like (Major domain)"/>
    <property type="match status" value="1"/>
</dbReference>
<evidence type="ECO:0000313" key="2">
    <source>
        <dbReference type="Proteomes" id="UP000002730"/>
    </source>
</evidence>
<dbReference type="eggNOG" id="COG4100">
    <property type="taxonomic scope" value="Bacteria"/>
</dbReference>
<dbReference type="Proteomes" id="UP000002730">
    <property type="component" value="Chromosome"/>
</dbReference>
<protein>
    <submittedName>
        <fullName evidence="1">Aluminium resistance family protein</fullName>
    </submittedName>
</protein>
<dbReference type="HOGENOM" id="CLU_037803_3_0_9"/>
<sequence length="426" mass="47032">MLEATKVKLQKEFNIKKEAIDLYEKAIRDVEEQFAFYDEIREYNQLKVLRAFQEERISDSHFTNSSGYGYDDIGRDSLDKVYARIFNTEAALVRPHFVNGTHAIGAALFGNLRPNDTMLSVCGKPYDTLHNIIGISSKKNIGSLKEYGVNYKQLDLTVENKVDLEAIKETLIADKSIKLVHIQRSTGYGWRRALLVSDIEEIVTTVKSINKDIICFVDNCYGEFTDIVEPTDVGVDLVAGSLIKNIGGGIAPTGGYIAGKAEYVNQAAYRLTIPGIGGECGSTFGVMRSLYQGLFLAPHVTIEAIKSSVFAARLMELAGFEVLPSYTDKRSDIIQAIKFNSKDKLIKFCKGIQKGSPIDSFVECEPWDMPGYEDQVIMAAGAFVQGASIELSADAPIREPFIAYLQGGLTFDHGKIGVLISLSNIL</sequence>
<gene>
    <name evidence="1" type="ordered locus">Clocel_2036</name>
</gene>
<proteinExistence type="predicted"/>
<dbReference type="PANTHER" id="PTHR46658">
    <property type="entry name" value="CYS OR MET METABOLISM PYRIDOXAL-PHOSPHATE-DEPENDENT ENZYME"/>
    <property type="match status" value="1"/>
</dbReference>